<evidence type="ECO:0000256" key="9">
    <source>
        <dbReference type="ARBA" id="ARBA00022840"/>
    </source>
</evidence>
<evidence type="ECO:0000259" key="14">
    <source>
        <dbReference type="PROSITE" id="PS50885"/>
    </source>
</evidence>
<dbReference type="PANTHER" id="PTHR43711:SF1">
    <property type="entry name" value="HISTIDINE KINASE 1"/>
    <property type="match status" value="1"/>
</dbReference>
<evidence type="ECO:0000259" key="13">
    <source>
        <dbReference type="PROSITE" id="PS50109"/>
    </source>
</evidence>
<feature type="transmembrane region" description="Helical" evidence="12">
    <location>
        <begin position="15"/>
        <end position="38"/>
    </location>
</feature>
<keyword evidence="9 15" id="KW-0067">ATP-binding</keyword>
<keyword evidence="12" id="KW-0812">Transmembrane</keyword>
<name>A0ABW2FGP6_9BACL</name>
<feature type="domain" description="HAMP" evidence="14">
    <location>
        <begin position="199"/>
        <end position="252"/>
    </location>
</feature>
<dbReference type="Gene3D" id="3.30.565.10">
    <property type="entry name" value="Histidine kinase-like ATPase, C-terminal domain"/>
    <property type="match status" value="1"/>
</dbReference>
<dbReference type="Pfam" id="PF00672">
    <property type="entry name" value="HAMP"/>
    <property type="match status" value="1"/>
</dbReference>
<evidence type="ECO:0000256" key="2">
    <source>
        <dbReference type="ARBA" id="ARBA00004651"/>
    </source>
</evidence>
<dbReference type="InterPro" id="IPR036890">
    <property type="entry name" value="HATPase_C_sf"/>
</dbReference>
<keyword evidence="16" id="KW-1185">Reference proteome</keyword>
<gene>
    <name evidence="15" type="ORF">ACFQMJ_21520</name>
</gene>
<dbReference type="Gene3D" id="1.10.287.130">
    <property type="match status" value="1"/>
</dbReference>
<dbReference type="EMBL" id="JBHTAI010000014">
    <property type="protein sequence ID" value="MFC7151125.1"/>
    <property type="molecule type" value="Genomic_DNA"/>
</dbReference>
<evidence type="ECO:0000256" key="1">
    <source>
        <dbReference type="ARBA" id="ARBA00000085"/>
    </source>
</evidence>
<dbReference type="Gene3D" id="6.10.340.10">
    <property type="match status" value="1"/>
</dbReference>
<comment type="catalytic activity">
    <reaction evidence="1">
        <text>ATP + protein L-histidine = ADP + protein N-phospho-L-histidine.</text>
        <dbReference type="EC" id="2.7.13.3"/>
    </reaction>
</comment>
<evidence type="ECO:0000256" key="5">
    <source>
        <dbReference type="ARBA" id="ARBA00022553"/>
    </source>
</evidence>
<keyword evidence="6" id="KW-0808">Transferase</keyword>
<dbReference type="InterPro" id="IPR005467">
    <property type="entry name" value="His_kinase_dom"/>
</dbReference>
<keyword evidence="10" id="KW-0902">Two-component regulatory system</keyword>
<accession>A0ABW2FGP6</accession>
<evidence type="ECO:0000313" key="16">
    <source>
        <dbReference type="Proteomes" id="UP001596378"/>
    </source>
</evidence>
<dbReference type="Proteomes" id="UP001596378">
    <property type="component" value="Unassembled WGS sequence"/>
</dbReference>
<dbReference type="CDD" id="cd00075">
    <property type="entry name" value="HATPase"/>
    <property type="match status" value="1"/>
</dbReference>
<evidence type="ECO:0000256" key="4">
    <source>
        <dbReference type="ARBA" id="ARBA00022475"/>
    </source>
</evidence>
<sequence length="483" mass="54417">MSNNPRRSLLYYWSIRYFIVLLVSIVIASSAIIFLIYWDAKTKQRHGLEQTVRDVVAEAAERDGKLPQGAELGRLLDRHARENGLWDRSFVFVFDREWSLSEQFPSYAPFEAEGLIERLPPAAAGSVEIAELQSDENRLPYLAAVSPIRNAAGTTGYVAYLVQKETVLKTTPLEHRVLRFSIVAVAFIIGWGVLFLLTRRLLKPIQEAADAAKQIVAGNYRVDIDNSHDEREIHELMVSFKEMAERLEHLESLRNQLFLGVTHELKTPIASISGLIQAVKDEVVSEEEAKEFLEMSLKETGRLQKMVEDLLDFNRFAANSVTVTHRPVDLLAELNETVVRWKQAQERTSVQPTVETAGEGETWEVLTDPVRLEQIMINLLNNARDAMEEGGSILIRLHAEPSQYRIEVQDTGEGIPAEEQREIFQSFYRGEKKRTRTYGLGIGLPFSRLIAGSLGGDLALSRSGPEGTLFTLTIPAIHPLPKD</sequence>
<dbReference type="GO" id="GO:0005524">
    <property type="term" value="F:ATP binding"/>
    <property type="evidence" value="ECO:0007669"/>
    <property type="project" value="UniProtKB-KW"/>
</dbReference>
<proteinExistence type="predicted"/>
<dbReference type="CDD" id="cd00082">
    <property type="entry name" value="HisKA"/>
    <property type="match status" value="1"/>
</dbReference>
<evidence type="ECO:0000256" key="10">
    <source>
        <dbReference type="ARBA" id="ARBA00023012"/>
    </source>
</evidence>
<dbReference type="EC" id="2.7.13.3" evidence="3"/>
<dbReference type="PROSITE" id="PS50885">
    <property type="entry name" value="HAMP"/>
    <property type="match status" value="1"/>
</dbReference>
<dbReference type="InterPro" id="IPR003660">
    <property type="entry name" value="HAMP_dom"/>
</dbReference>
<dbReference type="InterPro" id="IPR036097">
    <property type="entry name" value="HisK_dim/P_sf"/>
</dbReference>
<dbReference type="InterPro" id="IPR003594">
    <property type="entry name" value="HATPase_dom"/>
</dbReference>
<evidence type="ECO:0000256" key="12">
    <source>
        <dbReference type="SAM" id="Phobius"/>
    </source>
</evidence>
<keyword evidence="12" id="KW-1133">Transmembrane helix</keyword>
<dbReference type="PRINTS" id="PR00344">
    <property type="entry name" value="BCTRLSENSOR"/>
</dbReference>
<keyword evidence="8" id="KW-0418">Kinase</keyword>
<keyword evidence="5" id="KW-0597">Phosphoprotein</keyword>
<dbReference type="InterPro" id="IPR003661">
    <property type="entry name" value="HisK_dim/P_dom"/>
</dbReference>
<dbReference type="SMART" id="SM00304">
    <property type="entry name" value="HAMP"/>
    <property type="match status" value="1"/>
</dbReference>
<dbReference type="InterPro" id="IPR050736">
    <property type="entry name" value="Sensor_HK_Regulatory"/>
</dbReference>
<dbReference type="SUPFAM" id="SSF158472">
    <property type="entry name" value="HAMP domain-like"/>
    <property type="match status" value="1"/>
</dbReference>
<keyword evidence="11 12" id="KW-0472">Membrane</keyword>
<evidence type="ECO:0000313" key="15">
    <source>
        <dbReference type="EMBL" id="MFC7151125.1"/>
    </source>
</evidence>
<reference evidence="16" key="1">
    <citation type="journal article" date="2019" name="Int. J. Syst. Evol. Microbiol.">
        <title>The Global Catalogue of Microorganisms (GCM) 10K type strain sequencing project: providing services to taxonomists for standard genome sequencing and annotation.</title>
        <authorList>
            <consortium name="The Broad Institute Genomics Platform"/>
            <consortium name="The Broad Institute Genome Sequencing Center for Infectious Disease"/>
            <person name="Wu L."/>
            <person name="Ma J."/>
        </authorList>
    </citation>
    <scope>NUCLEOTIDE SEQUENCE [LARGE SCALE GENOMIC DNA]</scope>
    <source>
        <strain evidence="16">KCTC 12907</strain>
    </source>
</reference>
<evidence type="ECO:0000256" key="6">
    <source>
        <dbReference type="ARBA" id="ARBA00022679"/>
    </source>
</evidence>
<dbReference type="SUPFAM" id="SSF47384">
    <property type="entry name" value="Homodimeric domain of signal transducing histidine kinase"/>
    <property type="match status" value="1"/>
</dbReference>
<dbReference type="CDD" id="cd06225">
    <property type="entry name" value="HAMP"/>
    <property type="match status" value="1"/>
</dbReference>
<dbReference type="SMART" id="SM00388">
    <property type="entry name" value="HisKA"/>
    <property type="match status" value="1"/>
</dbReference>
<dbReference type="Pfam" id="PF00512">
    <property type="entry name" value="HisKA"/>
    <property type="match status" value="1"/>
</dbReference>
<keyword evidence="4" id="KW-1003">Cell membrane</keyword>
<evidence type="ECO:0000256" key="3">
    <source>
        <dbReference type="ARBA" id="ARBA00012438"/>
    </source>
</evidence>
<evidence type="ECO:0000256" key="7">
    <source>
        <dbReference type="ARBA" id="ARBA00022741"/>
    </source>
</evidence>
<dbReference type="InterPro" id="IPR004358">
    <property type="entry name" value="Sig_transdc_His_kin-like_C"/>
</dbReference>
<organism evidence="15 16">
    <name type="scientific">Cohnella cellulosilytica</name>
    <dbReference type="NCBI Taxonomy" id="986710"/>
    <lineage>
        <taxon>Bacteria</taxon>
        <taxon>Bacillati</taxon>
        <taxon>Bacillota</taxon>
        <taxon>Bacilli</taxon>
        <taxon>Bacillales</taxon>
        <taxon>Paenibacillaceae</taxon>
        <taxon>Cohnella</taxon>
    </lineage>
</organism>
<dbReference type="SUPFAM" id="SSF55874">
    <property type="entry name" value="ATPase domain of HSP90 chaperone/DNA topoisomerase II/histidine kinase"/>
    <property type="match status" value="1"/>
</dbReference>
<evidence type="ECO:0000256" key="11">
    <source>
        <dbReference type="ARBA" id="ARBA00023136"/>
    </source>
</evidence>
<dbReference type="PROSITE" id="PS50109">
    <property type="entry name" value="HIS_KIN"/>
    <property type="match status" value="1"/>
</dbReference>
<dbReference type="RefSeq" id="WP_378049610.1">
    <property type="nucleotide sequence ID" value="NZ_JBHMDN010000021.1"/>
</dbReference>
<evidence type="ECO:0000256" key="8">
    <source>
        <dbReference type="ARBA" id="ARBA00022777"/>
    </source>
</evidence>
<protein>
    <recommendedName>
        <fullName evidence="3">histidine kinase</fullName>
        <ecNumber evidence="3">2.7.13.3</ecNumber>
    </recommendedName>
</protein>
<comment type="subcellular location">
    <subcellularLocation>
        <location evidence="2">Cell membrane</location>
        <topology evidence="2">Multi-pass membrane protein</topology>
    </subcellularLocation>
</comment>
<feature type="domain" description="Histidine kinase" evidence="13">
    <location>
        <begin position="260"/>
        <end position="478"/>
    </location>
</feature>
<dbReference type="SMART" id="SM00387">
    <property type="entry name" value="HATPase_c"/>
    <property type="match status" value="1"/>
</dbReference>
<dbReference type="PANTHER" id="PTHR43711">
    <property type="entry name" value="TWO-COMPONENT HISTIDINE KINASE"/>
    <property type="match status" value="1"/>
</dbReference>
<comment type="caution">
    <text evidence="15">The sequence shown here is derived from an EMBL/GenBank/DDBJ whole genome shotgun (WGS) entry which is preliminary data.</text>
</comment>
<feature type="transmembrane region" description="Helical" evidence="12">
    <location>
        <begin position="177"/>
        <end position="197"/>
    </location>
</feature>
<keyword evidence="7" id="KW-0547">Nucleotide-binding</keyword>
<dbReference type="Pfam" id="PF02518">
    <property type="entry name" value="HATPase_c"/>
    <property type="match status" value="1"/>
</dbReference>